<name>A0AAE7WM57_9CAUD</name>
<protein>
    <submittedName>
        <fullName evidence="1">Uncharacterized protein</fullName>
    </submittedName>
</protein>
<organism evidence="1 2">
    <name type="scientific">Stenotrophomonas phage Paxi</name>
    <dbReference type="NCBI Taxonomy" id="2859653"/>
    <lineage>
        <taxon>Viruses</taxon>
        <taxon>Duplodnaviria</taxon>
        <taxon>Heunggongvirae</taxon>
        <taxon>Uroviricota</taxon>
        <taxon>Caudoviricetes</taxon>
        <taxon>Schitoviridae</taxon>
        <taxon>Pokkenvirus</taxon>
        <taxon>Pokkenvirus paxi</taxon>
    </lineage>
</organism>
<evidence type="ECO:0000313" key="2">
    <source>
        <dbReference type="Proteomes" id="UP000827185"/>
    </source>
</evidence>
<sequence>MRKPILRYERAWHVHRDDVGCPSVRVVLHAASGGSEHITVHGVNELKFNDHGSIIRFETKHKIYVQVKS</sequence>
<dbReference type="EMBL" id="MZ326856">
    <property type="protein sequence ID" value="QYW01784.1"/>
    <property type="molecule type" value="Genomic_DNA"/>
</dbReference>
<evidence type="ECO:0000313" key="1">
    <source>
        <dbReference type="EMBL" id="QYW01784.1"/>
    </source>
</evidence>
<keyword evidence="2" id="KW-1185">Reference proteome</keyword>
<reference evidence="1" key="1">
    <citation type="submission" date="2021-06" db="EMBL/GenBank/DDBJ databases">
        <title>Complete genome sequence of Stenotrophomonas maltophilia phage Paxi.</title>
        <authorList>
            <person name="Jeon E."/>
            <person name="Hudson A."/>
            <person name="Talcott A."/>
            <person name="Clark J."/>
            <person name="Liu M."/>
            <person name="Burrowes B."/>
        </authorList>
    </citation>
    <scope>NUCLEOTIDE SEQUENCE</scope>
</reference>
<proteinExistence type="predicted"/>
<dbReference type="Proteomes" id="UP000827185">
    <property type="component" value="Segment"/>
</dbReference>
<gene>
    <name evidence="1" type="ORF">CPT_Paxi_013</name>
</gene>
<accession>A0AAE7WM57</accession>